<dbReference type="RefSeq" id="WP_005712171.1">
    <property type="nucleotide sequence ID" value="NZ_CP009158.1"/>
</dbReference>
<dbReference type="AlphaFoldDB" id="A0A6I5WJK5"/>
<evidence type="ECO:0000313" key="1">
    <source>
        <dbReference type="EMBL" id="QKY73584.1"/>
    </source>
</evidence>
<name>A0A6I5WJK5_GLAPU</name>
<dbReference type="KEGG" id="hpas:JL26_00195"/>
<protein>
    <submittedName>
        <fullName evidence="1">Uncharacterized protein</fullName>
    </submittedName>
</protein>
<dbReference type="KEGG" id="hpak:JT17_10095"/>
<gene>
    <name evidence="1" type="ORF">FLK62_10320</name>
</gene>
<organism evidence="1 2">
    <name type="scientific">Glaesserella parasuis</name>
    <name type="common">Haemophilus parasuis</name>
    <dbReference type="NCBI Taxonomy" id="738"/>
    <lineage>
        <taxon>Bacteria</taxon>
        <taxon>Pseudomonadati</taxon>
        <taxon>Pseudomonadota</taxon>
        <taxon>Gammaproteobacteria</taxon>
        <taxon>Pasteurellales</taxon>
        <taxon>Pasteurellaceae</taxon>
        <taxon>Glaesserella</taxon>
    </lineage>
</organism>
<dbReference type="GeneID" id="66618114"/>
<dbReference type="Proteomes" id="UP000509790">
    <property type="component" value="Chromosome"/>
</dbReference>
<evidence type="ECO:0000313" key="2">
    <source>
        <dbReference type="Proteomes" id="UP000509790"/>
    </source>
</evidence>
<accession>A0A6I5WJK5</accession>
<sequence>MKTLNPFKLRKQLNYYVTLCSRQALAVIRANEHISELVAQNFKQQQELEQLKAKAESLVKVLEFEKFNVRRYEEIEKVVTHGQGFNF</sequence>
<reference evidence="1 2" key="1">
    <citation type="submission" date="2019-06" db="EMBL/GenBank/DDBJ databases">
        <title>Complete genome sequence of Haemophilus parasuis HPS412.</title>
        <authorList>
            <person name="Yang S."/>
            <person name="Huang C."/>
        </authorList>
    </citation>
    <scope>NUCLEOTIDE SEQUENCE [LARGE SCALE GENOMIC DNA]</scope>
    <source>
        <strain evidence="1 2">HPS412</strain>
    </source>
</reference>
<proteinExistence type="predicted"/>
<dbReference type="EMBL" id="CP041334">
    <property type="protein sequence ID" value="QKY73584.1"/>
    <property type="molecule type" value="Genomic_DNA"/>
</dbReference>